<evidence type="ECO:0000313" key="3">
    <source>
        <dbReference type="Proteomes" id="UP000304900"/>
    </source>
</evidence>
<evidence type="ECO:0000313" key="2">
    <source>
        <dbReference type="EMBL" id="TKT91975.1"/>
    </source>
</evidence>
<dbReference type="RefSeq" id="WP_137340344.1">
    <property type="nucleotide sequence ID" value="NZ_BSQH01000006.1"/>
</dbReference>
<dbReference type="GO" id="GO:0016491">
    <property type="term" value="F:oxidoreductase activity"/>
    <property type="evidence" value="ECO:0007669"/>
    <property type="project" value="InterPro"/>
</dbReference>
<dbReference type="Gene3D" id="3.40.30.10">
    <property type="entry name" value="Glutaredoxin"/>
    <property type="match status" value="1"/>
</dbReference>
<protein>
    <submittedName>
        <fullName evidence="2">Redoxin domain-containing protein</fullName>
    </submittedName>
</protein>
<dbReference type="AlphaFoldDB" id="A0A4U6D6A5"/>
<dbReference type="SUPFAM" id="SSF52833">
    <property type="entry name" value="Thioredoxin-like"/>
    <property type="match status" value="1"/>
</dbReference>
<dbReference type="PROSITE" id="PS51352">
    <property type="entry name" value="THIOREDOXIN_2"/>
    <property type="match status" value="1"/>
</dbReference>
<dbReference type="InterPro" id="IPR000866">
    <property type="entry name" value="AhpC/TSA"/>
</dbReference>
<dbReference type="GO" id="GO:0016209">
    <property type="term" value="F:antioxidant activity"/>
    <property type="evidence" value="ECO:0007669"/>
    <property type="project" value="InterPro"/>
</dbReference>
<dbReference type="EMBL" id="SZVO01000005">
    <property type="protein sequence ID" value="TKT91975.1"/>
    <property type="molecule type" value="Genomic_DNA"/>
</dbReference>
<evidence type="ECO:0000259" key="1">
    <source>
        <dbReference type="PROSITE" id="PS51352"/>
    </source>
</evidence>
<feature type="domain" description="Thioredoxin" evidence="1">
    <location>
        <begin position="29"/>
        <end position="203"/>
    </location>
</feature>
<dbReference type="Pfam" id="PF00578">
    <property type="entry name" value="AhpC-TSA"/>
    <property type="match status" value="1"/>
</dbReference>
<comment type="caution">
    <text evidence="2">The sequence shown here is derived from an EMBL/GenBank/DDBJ whole genome shotgun (WGS) entry which is preliminary data.</text>
</comment>
<gene>
    <name evidence="2" type="ORF">FDK13_12590</name>
</gene>
<proteinExistence type="predicted"/>
<dbReference type="InterPro" id="IPR013766">
    <property type="entry name" value="Thioredoxin_domain"/>
</dbReference>
<organism evidence="2 3">
    <name type="scientific">Dyadobacter frigoris</name>
    <dbReference type="NCBI Taxonomy" id="2576211"/>
    <lineage>
        <taxon>Bacteria</taxon>
        <taxon>Pseudomonadati</taxon>
        <taxon>Bacteroidota</taxon>
        <taxon>Cytophagia</taxon>
        <taxon>Cytophagales</taxon>
        <taxon>Spirosomataceae</taxon>
        <taxon>Dyadobacter</taxon>
    </lineage>
</organism>
<dbReference type="OrthoDB" id="645652at2"/>
<sequence length="205" mass="23324">MYYEIEDELGNISTIQLKERELDERTEELKTGDFAPIFYLKSADGVQVTSVSGFSVADDSKSLMELIAYNPLVLSFYCPCWGSYAPKHLAALQELAPQIEAFGGQLLVLTNESPKEISRISKKLNLDFTIIHDKDFNVARSYGVYSETSPIWDRIAGISEEVFTPSLFVIGKDRKVSYVFVDENFDGTPDRKELLKSVYHWKEKK</sequence>
<dbReference type="Proteomes" id="UP000304900">
    <property type="component" value="Unassembled WGS sequence"/>
</dbReference>
<reference evidence="2 3" key="1">
    <citation type="submission" date="2019-05" db="EMBL/GenBank/DDBJ databases">
        <title>Dyadobacter AR-3-8 sp. nov., isolated from arctic soil.</title>
        <authorList>
            <person name="Chaudhary D.K."/>
        </authorList>
    </citation>
    <scope>NUCLEOTIDE SEQUENCE [LARGE SCALE GENOMIC DNA]</scope>
    <source>
        <strain evidence="2 3">AR-3-8</strain>
    </source>
</reference>
<dbReference type="InterPro" id="IPR036249">
    <property type="entry name" value="Thioredoxin-like_sf"/>
</dbReference>
<name>A0A4U6D6A5_9BACT</name>
<accession>A0A4U6D6A5</accession>
<keyword evidence="3" id="KW-1185">Reference proteome</keyword>